<sequence length="77" mass="8653">MGVRLNALMNLREVNVERDSGGGIMKNIIRVVSPRKNKESLYDNTSATNRLISGGRAVEELREMLGDDVVECRDKDF</sequence>
<dbReference type="GeneID" id="9063649"/>
<evidence type="ECO:0000313" key="2">
    <source>
        <dbReference type="Proteomes" id="UP000007800"/>
    </source>
</evidence>
<dbReference type="RefSeq" id="XP_002784770.1">
    <property type="nucleotide sequence ID" value="XM_002784724.1"/>
</dbReference>
<accession>C5KG02</accession>
<name>C5KG02_PERM5</name>
<reference evidence="1 2" key="1">
    <citation type="submission" date="2008-07" db="EMBL/GenBank/DDBJ databases">
        <authorList>
            <person name="El-Sayed N."/>
            <person name="Caler E."/>
            <person name="Inman J."/>
            <person name="Amedeo P."/>
            <person name="Hass B."/>
            <person name="Wortman J."/>
        </authorList>
    </citation>
    <scope>NUCLEOTIDE SEQUENCE [LARGE SCALE GENOMIC DNA]</scope>
    <source>
        <strain evidence="2">ATCC 50983 / TXsc</strain>
    </source>
</reference>
<protein>
    <submittedName>
        <fullName evidence="1">Uncharacterized protein</fullName>
    </submittedName>
</protein>
<gene>
    <name evidence="1" type="ORF">Pmar_PMAR017450</name>
</gene>
<dbReference type="AlphaFoldDB" id="C5KG02"/>
<dbReference type="EMBL" id="GG672895">
    <property type="protein sequence ID" value="EER16566.1"/>
    <property type="molecule type" value="Genomic_DNA"/>
</dbReference>
<organism evidence="2">
    <name type="scientific">Perkinsus marinus (strain ATCC 50983 / TXsc)</name>
    <dbReference type="NCBI Taxonomy" id="423536"/>
    <lineage>
        <taxon>Eukaryota</taxon>
        <taxon>Sar</taxon>
        <taxon>Alveolata</taxon>
        <taxon>Perkinsozoa</taxon>
        <taxon>Perkinsea</taxon>
        <taxon>Perkinsida</taxon>
        <taxon>Perkinsidae</taxon>
        <taxon>Perkinsus</taxon>
    </lineage>
</organism>
<proteinExistence type="predicted"/>
<dbReference type="Proteomes" id="UP000007800">
    <property type="component" value="Unassembled WGS sequence"/>
</dbReference>
<evidence type="ECO:0000313" key="1">
    <source>
        <dbReference type="EMBL" id="EER16566.1"/>
    </source>
</evidence>
<dbReference type="InParanoid" id="C5KG02"/>
<keyword evidence="2" id="KW-1185">Reference proteome</keyword>